<protein>
    <submittedName>
        <fullName evidence="2">Uncharacterized protein</fullName>
    </submittedName>
</protein>
<evidence type="ECO:0000313" key="2">
    <source>
        <dbReference type="EMBL" id="GFR57395.1"/>
    </source>
</evidence>
<dbReference type="EMBL" id="BMAT01007084">
    <property type="protein sequence ID" value="GFR57395.1"/>
    <property type="molecule type" value="Genomic_DNA"/>
</dbReference>
<evidence type="ECO:0000313" key="3">
    <source>
        <dbReference type="Proteomes" id="UP000762676"/>
    </source>
</evidence>
<comment type="caution">
    <text evidence="2">The sequence shown here is derived from an EMBL/GenBank/DDBJ whole genome shotgun (WGS) entry which is preliminary data.</text>
</comment>
<keyword evidence="1" id="KW-0732">Signal</keyword>
<feature type="chain" id="PRO_5043708148" evidence="1">
    <location>
        <begin position="39"/>
        <end position="84"/>
    </location>
</feature>
<dbReference type="AlphaFoldDB" id="A0AAV4E8Z9"/>
<evidence type="ECO:0000256" key="1">
    <source>
        <dbReference type="SAM" id="SignalP"/>
    </source>
</evidence>
<organism evidence="2 3">
    <name type="scientific">Elysia marginata</name>
    <dbReference type="NCBI Taxonomy" id="1093978"/>
    <lineage>
        <taxon>Eukaryota</taxon>
        <taxon>Metazoa</taxon>
        <taxon>Spiralia</taxon>
        <taxon>Lophotrochozoa</taxon>
        <taxon>Mollusca</taxon>
        <taxon>Gastropoda</taxon>
        <taxon>Heterobranchia</taxon>
        <taxon>Euthyneura</taxon>
        <taxon>Panpulmonata</taxon>
        <taxon>Sacoglossa</taxon>
        <taxon>Placobranchoidea</taxon>
        <taxon>Plakobranchidae</taxon>
        <taxon>Elysia</taxon>
    </lineage>
</organism>
<reference evidence="2 3" key="1">
    <citation type="journal article" date="2021" name="Elife">
        <title>Chloroplast acquisition without the gene transfer in kleptoplastic sea slugs, Plakobranchus ocellatus.</title>
        <authorList>
            <person name="Maeda T."/>
            <person name="Takahashi S."/>
            <person name="Yoshida T."/>
            <person name="Shimamura S."/>
            <person name="Takaki Y."/>
            <person name="Nagai Y."/>
            <person name="Toyoda A."/>
            <person name="Suzuki Y."/>
            <person name="Arimoto A."/>
            <person name="Ishii H."/>
            <person name="Satoh N."/>
            <person name="Nishiyama T."/>
            <person name="Hasebe M."/>
            <person name="Maruyama T."/>
            <person name="Minagawa J."/>
            <person name="Obokata J."/>
            <person name="Shigenobu S."/>
        </authorList>
    </citation>
    <scope>NUCLEOTIDE SEQUENCE [LARGE SCALE GENOMIC DNA]</scope>
</reference>
<feature type="signal peptide" evidence="1">
    <location>
        <begin position="1"/>
        <end position="38"/>
    </location>
</feature>
<accession>A0AAV4E8Z9</accession>
<name>A0AAV4E8Z9_9GAST</name>
<gene>
    <name evidence="2" type="ORF">ElyMa_003455000</name>
</gene>
<dbReference type="Proteomes" id="UP000762676">
    <property type="component" value="Unassembled WGS sequence"/>
</dbReference>
<keyword evidence="3" id="KW-1185">Reference proteome</keyword>
<sequence length="84" mass="8869">MKTLKNKDDGKGPTGITVKAAVILALCVSLCLVHSALSTDCVSLSWVCSQRNYITDSTGKPYCCVQGGSTPVQTTLNPFGCRCI</sequence>
<proteinExistence type="predicted"/>